<evidence type="ECO:0008006" key="4">
    <source>
        <dbReference type="Google" id="ProtNLM"/>
    </source>
</evidence>
<accession>A0A1B7X5W5</accession>
<dbReference type="AlphaFoldDB" id="A0A1B7X5W5"/>
<protein>
    <recommendedName>
        <fullName evidence="4">P pilus assembly protein, chaperone PapD</fullName>
    </recommendedName>
</protein>
<keyword evidence="1" id="KW-0732">Signal</keyword>
<evidence type="ECO:0000313" key="3">
    <source>
        <dbReference type="Proteomes" id="UP000092093"/>
    </source>
</evidence>
<evidence type="ECO:0000313" key="2">
    <source>
        <dbReference type="EMBL" id="OBQ44752.1"/>
    </source>
</evidence>
<dbReference type="EMBL" id="LJOW01000015">
    <property type="protein sequence ID" value="OBQ44752.1"/>
    <property type="molecule type" value="Genomic_DNA"/>
</dbReference>
<reference evidence="2 3" key="1">
    <citation type="submission" date="2015-09" db="EMBL/GenBank/DDBJ databases">
        <title>Aphanizomenon flos-aquae WA102.</title>
        <authorList>
            <person name="Driscoll C."/>
        </authorList>
    </citation>
    <scope>NUCLEOTIDE SEQUENCE [LARGE SCALE GENOMIC DNA]</scope>
    <source>
        <strain evidence="2">WA102</strain>
    </source>
</reference>
<sequence>MKSSCKKLILYPLSSIVFSTFLLSENTAKADITISPLVIETAAKQGQAQGNITVTNGDTKSFRARVYTEPFTYDLETGFKLLDSSPFDLTPYLQFSPRELEVPGTDNRRIRFVARFPPSLPDGEYRTMLFTENLEATFQEEQNSSKGAIFRTAIVPRIGVAVYVRKGNISHNLTAVNARFDSKSQQLQLLVKNSGKASVITQGEWTIKKENKQIYNGRGIDTTVIAEGERYLTVDYSNAAKKIQLEPGEYQLSGNLGWGVNQTNKIPFSVKFIVP</sequence>
<evidence type="ECO:0000256" key="1">
    <source>
        <dbReference type="SAM" id="SignalP"/>
    </source>
</evidence>
<name>A0A1B7X5W5_APHFL</name>
<feature type="chain" id="PRO_5008600396" description="P pilus assembly protein, chaperone PapD" evidence="1">
    <location>
        <begin position="31"/>
        <end position="275"/>
    </location>
</feature>
<comment type="caution">
    <text evidence="2">The sequence shown here is derived from an EMBL/GenBank/DDBJ whole genome shotgun (WGS) entry which is preliminary data.</text>
</comment>
<organism evidence="2 3">
    <name type="scientific">Aphanizomenon flos-aquae WA102</name>
    <dbReference type="NCBI Taxonomy" id="1710896"/>
    <lineage>
        <taxon>Bacteria</taxon>
        <taxon>Bacillati</taxon>
        <taxon>Cyanobacteriota</taxon>
        <taxon>Cyanophyceae</taxon>
        <taxon>Nostocales</taxon>
        <taxon>Aphanizomenonaceae</taxon>
        <taxon>Aphanizomenon</taxon>
    </lineage>
</organism>
<dbReference type="PATRIC" id="fig|1710896.3.peg.2926"/>
<feature type="signal peptide" evidence="1">
    <location>
        <begin position="1"/>
        <end position="30"/>
    </location>
</feature>
<proteinExistence type="predicted"/>
<dbReference type="Proteomes" id="UP000092093">
    <property type="component" value="Unassembled WGS sequence"/>
</dbReference>
<gene>
    <name evidence="2" type="ORF">AN484_05310</name>
</gene>